<dbReference type="EMBL" id="CP108036">
    <property type="protein sequence ID" value="WUN77946.1"/>
    <property type="molecule type" value="Genomic_DNA"/>
</dbReference>
<sequence>MIEGECVRQRGALGDVLEAARDRAFVGRNMELALFRSALAGETGACPVHFLHGPGGIGKSTLVRRLAREGLRAGRAVIEVDGRTVAPTPQGFTAAVGDIPAEPGVVLLVDTFERCQGLEGWLRNEFLLGLPLGSVVVLAGRRAPDARWTSDPGWSQLLRVTSLRNLPPDDAARLLHARGLPAGAHQAVLSFTGGNPLALSLAAAVAVREEGGVKSGWKPSQDVIATLLSKLLGDIPTPAHRRALEICAHSYVTSESLLRALVGAQAPELFAWLRQQPFIEATDAGLFPHDVVREALEADLRWRDPDGFADMHRAVHQYLVERVRTVSDAQLLQATSPLIYLYRKEASANFHKWRDGDHVKDEPYAEEDRERVLELAETAEGGESADICRFWLDHQPEAFRVYRSTQTGEIVAFFAWLRLREPLGADIDPIVDAAWAHARSAAPLRPGEYIALARFHVHPPVYQRTSPPMDLMHWRGLGEIFRADRQAWTFVVKRDDGHWDAYMHHFAMPSVGRRPRVGPHPYVLFGHDWRAQPVGPWLEERSNTILAHKLRRGASSSSGEHAELVVLSRPEFDTAVRDALRAIRRPDALARNPLNHSRVVTQSATALRTLLINGIDALREGRSGDKHHRALTTTYIAGALTQEAAAERLGLPFSTYRRHLTSGIERLIDLLWRSELNGTAVTGGDPT</sequence>
<dbReference type="Proteomes" id="UP001432312">
    <property type="component" value="Chromosome"/>
</dbReference>
<keyword evidence="1" id="KW-0547">Nucleotide-binding</keyword>
<dbReference type="InterPro" id="IPR027417">
    <property type="entry name" value="P-loop_NTPase"/>
</dbReference>
<evidence type="ECO:0000313" key="2">
    <source>
        <dbReference type="Proteomes" id="UP001432312"/>
    </source>
</evidence>
<dbReference type="CDD" id="cd00009">
    <property type="entry name" value="AAA"/>
    <property type="match status" value="1"/>
</dbReference>
<dbReference type="SUPFAM" id="SSF52540">
    <property type="entry name" value="P-loop containing nucleoside triphosphate hydrolases"/>
    <property type="match status" value="1"/>
</dbReference>
<dbReference type="Gene3D" id="3.40.50.300">
    <property type="entry name" value="P-loop containing nucleotide triphosphate hydrolases"/>
    <property type="match status" value="1"/>
</dbReference>
<gene>
    <name evidence="1" type="ORF">OHA91_05195</name>
</gene>
<accession>A0ABZ1Q5H2</accession>
<dbReference type="GeneID" id="95495407"/>
<keyword evidence="1" id="KW-0067">ATP-binding</keyword>
<organism evidence="1 2">
    <name type="scientific">Streptomyces erythrochromogenes</name>
    <dbReference type="NCBI Taxonomy" id="285574"/>
    <lineage>
        <taxon>Bacteria</taxon>
        <taxon>Bacillati</taxon>
        <taxon>Actinomycetota</taxon>
        <taxon>Actinomycetes</taxon>
        <taxon>Kitasatosporales</taxon>
        <taxon>Streptomycetaceae</taxon>
        <taxon>Streptomyces</taxon>
    </lineage>
</organism>
<protein>
    <submittedName>
        <fullName evidence="1">ATP-binding protein</fullName>
    </submittedName>
</protein>
<dbReference type="GO" id="GO:0005524">
    <property type="term" value="F:ATP binding"/>
    <property type="evidence" value="ECO:0007669"/>
    <property type="project" value="UniProtKB-KW"/>
</dbReference>
<reference evidence="1" key="1">
    <citation type="submission" date="2022-10" db="EMBL/GenBank/DDBJ databases">
        <title>The complete genomes of actinobacterial strains from the NBC collection.</title>
        <authorList>
            <person name="Joergensen T.S."/>
            <person name="Alvarez Arevalo M."/>
            <person name="Sterndorff E.B."/>
            <person name="Faurdal D."/>
            <person name="Vuksanovic O."/>
            <person name="Mourched A.-S."/>
            <person name="Charusanti P."/>
            <person name="Shaw S."/>
            <person name="Blin K."/>
            <person name="Weber T."/>
        </authorList>
    </citation>
    <scope>NUCLEOTIDE SEQUENCE</scope>
    <source>
        <strain evidence="1">NBC_00303</strain>
    </source>
</reference>
<keyword evidence="2" id="KW-1185">Reference proteome</keyword>
<dbReference type="RefSeq" id="WP_328738707.1">
    <property type="nucleotide sequence ID" value="NZ_CP108036.1"/>
</dbReference>
<name>A0ABZ1Q5H2_9ACTN</name>
<evidence type="ECO:0000313" key="1">
    <source>
        <dbReference type="EMBL" id="WUN77946.1"/>
    </source>
</evidence>
<proteinExistence type="predicted"/>